<feature type="compositionally biased region" description="Basic and acidic residues" evidence="1">
    <location>
        <begin position="42"/>
        <end position="55"/>
    </location>
</feature>
<reference evidence="2 3" key="1">
    <citation type="journal article" date="2009" name="Nature">
        <title>The Sorghum bicolor genome and the diversification of grasses.</title>
        <authorList>
            <person name="Paterson A.H."/>
            <person name="Bowers J.E."/>
            <person name="Bruggmann R."/>
            <person name="Dubchak I."/>
            <person name="Grimwood J."/>
            <person name="Gundlach H."/>
            <person name="Haberer G."/>
            <person name="Hellsten U."/>
            <person name="Mitros T."/>
            <person name="Poliakov A."/>
            <person name="Schmutz J."/>
            <person name="Spannagl M."/>
            <person name="Tang H."/>
            <person name="Wang X."/>
            <person name="Wicker T."/>
            <person name="Bharti A.K."/>
            <person name="Chapman J."/>
            <person name="Feltus F.A."/>
            <person name="Gowik U."/>
            <person name="Grigoriev I.V."/>
            <person name="Lyons E."/>
            <person name="Maher C.A."/>
            <person name="Martis M."/>
            <person name="Narechania A."/>
            <person name="Otillar R.P."/>
            <person name="Penning B.W."/>
            <person name="Salamov A.A."/>
            <person name="Wang Y."/>
            <person name="Zhang L."/>
            <person name="Carpita N.C."/>
            <person name="Freeling M."/>
            <person name="Gingle A.R."/>
            <person name="Hash C.T."/>
            <person name="Keller B."/>
            <person name="Klein P."/>
            <person name="Kresovich S."/>
            <person name="McCann M.C."/>
            <person name="Ming R."/>
            <person name="Peterson D.G."/>
            <person name="Mehboob-ur-Rahman"/>
            <person name="Ware D."/>
            <person name="Westhoff P."/>
            <person name="Mayer K.F."/>
            <person name="Messing J."/>
            <person name="Rokhsar D.S."/>
        </authorList>
    </citation>
    <scope>NUCLEOTIDE SEQUENCE [LARGE SCALE GENOMIC DNA]</scope>
    <source>
        <strain evidence="3">cv. BTx623</strain>
    </source>
</reference>
<dbReference type="InParanoid" id="A0A1Z5S892"/>
<dbReference type="Proteomes" id="UP000000768">
    <property type="component" value="Chromosome 1"/>
</dbReference>
<feature type="region of interest" description="Disordered" evidence="1">
    <location>
        <begin position="33"/>
        <end position="64"/>
    </location>
</feature>
<protein>
    <submittedName>
        <fullName evidence="2">Uncharacterized protein</fullName>
    </submittedName>
</protein>
<accession>A0A1Z5S892</accession>
<dbReference type="AlphaFoldDB" id="A0A1Z5S892"/>
<organism evidence="2 3">
    <name type="scientific">Sorghum bicolor</name>
    <name type="common">Sorghum</name>
    <name type="synonym">Sorghum vulgare</name>
    <dbReference type="NCBI Taxonomy" id="4558"/>
    <lineage>
        <taxon>Eukaryota</taxon>
        <taxon>Viridiplantae</taxon>
        <taxon>Streptophyta</taxon>
        <taxon>Embryophyta</taxon>
        <taxon>Tracheophyta</taxon>
        <taxon>Spermatophyta</taxon>
        <taxon>Magnoliopsida</taxon>
        <taxon>Liliopsida</taxon>
        <taxon>Poales</taxon>
        <taxon>Poaceae</taxon>
        <taxon>PACMAD clade</taxon>
        <taxon>Panicoideae</taxon>
        <taxon>Andropogonodae</taxon>
        <taxon>Andropogoneae</taxon>
        <taxon>Sorghinae</taxon>
        <taxon>Sorghum</taxon>
    </lineage>
</organism>
<reference evidence="3" key="2">
    <citation type="journal article" date="2018" name="Plant J.">
        <title>The Sorghum bicolor reference genome: improved assembly, gene annotations, a transcriptome atlas, and signatures of genome organization.</title>
        <authorList>
            <person name="McCormick R.F."/>
            <person name="Truong S.K."/>
            <person name="Sreedasyam A."/>
            <person name="Jenkins J."/>
            <person name="Shu S."/>
            <person name="Sims D."/>
            <person name="Kennedy M."/>
            <person name="Amirebrahimi M."/>
            <person name="Weers B.D."/>
            <person name="McKinley B."/>
            <person name="Mattison A."/>
            <person name="Morishige D.T."/>
            <person name="Grimwood J."/>
            <person name="Schmutz J."/>
            <person name="Mullet J.E."/>
        </authorList>
    </citation>
    <scope>NUCLEOTIDE SEQUENCE [LARGE SCALE GENOMIC DNA]</scope>
    <source>
        <strain evidence="3">cv. BTx623</strain>
    </source>
</reference>
<evidence type="ECO:0000313" key="2">
    <source>
        <dbReference type="EMBL" id="OQU91965.1"/>
    </source>
</evidence>
<evidence type="ECO:0000313" key="3">
    <source>
        <dbReference type="Proteomes" id="UP000000768"/>
    </source>
</evidence>
<sequence>MALVEGKALGPTGDRGRPLVPCRPAWLPAGRRPGLGLLAPRPRPEAVRDTARRQGPDLVGAEPEAPCSLSGCFPADLRGCRLPTPRGAEALLSRSVVVNVE</sequence>
<evidence type="ECO:0000256" key="1">
    <source>
        <dbReference type="SAM" id="MobiDB-lite"/>
    </source>
</evidence>
<dbReference type="EMBL" id="CM000760">
    <property type="protein sequence ID" value="OQU91965.1"/>
    <property type="molecule type" value="Genomic_DNA"/>
</dbReference>
<dbReference type="Gramene" id="OQU91965">
    <property type="protein sequence ID" value="OQU91965"/>
    <property type="gene ID" value="SORBI_3001G267050"/>
</dbReference>
<proteinExistence type="predicted"/>
<keyword evidence="3" id="KW-1185">Reference proteome</keyword>
<gene>
    <name evidence="2" type="ORF">SORBI_3001G267050</name>
</gene>
<name>A0A1Z5S892_SORBI</name>